<dbReference type="InterPro" id="IPR054465">
    <property type="entry name" value="Integrase_p58-like_C"/>
</dbReference>
<accession>A0A151JWQ9</accession>
<dbReference type="Proteomes" id="UP000078541">
    <property type="component" value="Unassembled WGS sequence"/>
</dbReference>
<protein>
    <recommendedName>
        <fullName evidence="1">Integrase p58-like C-terminal domain-containing protein</fullName>
    </recommendedName>
</protein>
<gene>
    <name evidence="2" type="ORF">ALC56_06683</name>
</gene>
<dbReference type="AlphaFoldDB" id="A0A151JWQ9"/>
<organism evidence="2 3">
    <name type="scientific">Trachymyrmex septentrionalis</name>
    <dbReference type="NCBI Taxonomy" id="34720"/>
    <lineage>
        <taxon>Eukaryota</taxon>
        <taxon>Metazoa</taxon>
        <taxon>Ecdysozoa</taxon>
        <taxon>Arthropoda</taxon>
        <taxon>Hexapoda</taxon>
        <taxon>Insecta</taxon>
        <taxon>Pterygota</taxon>
        <taxon>Neoptera</taxon>
        <taxon>Endopterygota</taxon>
        <taxon>Hymenoptera</taxon>
        <taxon>Apocrita</taxon>
        <taxon>Aculeata</taxon>
        <taxon>Formicoidea</taxon>
        <taxon>Formicidae</taxon>
        <taxon>Myrmicinae</taxon>
        <taxon>Trachymyrmex</taxon>
    </lineage>
</organism>
<evidence type="ECO:0000313" key="3">
    <source>
        <dbReference type="Proteomes" id="UP000078541"/>
    </source>
</evidence>
<proteinExistence type="predicted"/>
<dbReference type="EMBL" id="KQ981632">
    <property type="protein sequence ID" value="KYN38923.1"/>
    <property type="molecule type" value="Genomic_DNA"/>
</dbReference>
<sequence length="165" mass="19355">MRTLLSGIELDDKKPSQFLREIRSLAGENAKRLIDNLTQLNVPGHMEFSTTSKLKVLQLSADRDDIRQKTWAFVMALRKRIQQLRPQPTHHHGKRIAFRQRQLEQAIHVFIRKDGIRKPLQHPYTGPHPYFVVKKLSDVVYCTCKSNKHKNKVVHSDRLALYLER</sequence>
<evidence type="ECO:0000259" key="1">
    <source>
        <dbReference type="Pfam" id="PF22938"/>
    </source>
</evidence>
<keyword evidence="3" id="KW-1185">Reference proteome</keyword>
<evidence type="ECO:0000313" key="2">
    <source>
        <dbReference type="EMBL" id="KYN38923.1"/>
    </source>
</evidence>
<name>A0A151JWQ9_9HYME</name>
<feature type="domain" description="Integrase p58-like C-terminal" evidence="1">
    <location>
        <begin position="129"/>
        <end position="160"/>
    </location>
</feature>
<reference evidence="2 3" key="1">
    <citation type="submission" date="2016-03" db="EMBL/GenBank/DDBJ databases">
        <title>Trachymyrmex septentrionalis WGS genome.</title>
        <authorList>
            <person name="Nygaard S."/>
            <person name="Hu H."/>
            <person name="Boomsma J."/>
            <person name="Zhang G."/>
        </authorList>
    </citation>
    <scope>NUCLEOTIDE SEQUENCE [LARGE SCALE GENOMIC DNA]</scope>
    <source>
        <strain evidence="2">Tsep2-gDNA-1</strain>
        <tissue evidence="2">Whole body</tissue>
    </source>
</reference>
<dbReference type="Pfam" id="PF22938">
    <property type="entry name" value="Integrase_p58_C"/>
    <property type="match status" value="1"/>
</dbReference>